<gene>
    <name evidence="3" type="ORF">DCCM_3279</name>
</gene>
<dbReference type="EMBL" id="BFAV01000127">
    <property type="protein sequence ID" value="GBF34167.1"/>
    <property type="molecule type" value="Genomic_DNA"/>
</dbReference>
<dbReference type="CDD" id="cd11614">
    <property type="entry name" value="SAF_CpaB_FlgA_like"/>
    <property type="match status" value="1"/>
</dbReference>
<evidence type="ECO:0000313" key="4">
    <source>
        <dbReference type="Proteomes" id="UP000239549"/>
    </source>
</evidence>
<evidence type="ECO:0000313" key="3">
    <source>
        <dbReference type="EMBL" id="GBF34167.1"/>
    </source>
</evidence>
<feature type="region of interest" description="Disordered" evidence="1">
    <location>
        <begin position="228"/>
        <end position="276"/>
    </location>
</feature>
<dbReference type="InterPro" id="IPR017592">
    <property type="entry name" value="Pilus_assmbl_Flp-typ_CpaB"/>
</dbReference>
<reference evidence="4" key="1">
    <citation type="submission" date="2018-02" db="EMBL/GenBank/DDBJ databases">
        <title>Genome sequence of Desulfocucumis palustris strain NAW-5.</title>
        <authorList>
            <person name="Watanabe M."/>
            <person name="Kojima H."/>
            <person name="Fukui M."/>
        </authorList>
    </citation>
    <scope>NUCLEOTIDE SEQUENCE [LARGE SCALE GENOMIC DNA]</scope>
    <source>
        <strain evidence="4">NAW-5</strain>
    </source>
</reference>
<keyword evidence="4" id="KW-1185">Reference proteome</keyword>
<feature type="compositionally biased region" description="Polar residues" evidence="1">
    <location>
        <begin position="231"/>
        <end position="240"/>
    </location>
</feature>
<accession>A0A2L2XCU7</accession>
<dbReference type="Pfam" id="PF08666">
    <property type="entry name" value="SAF"/>
    <property type="match status" value="1"/>
</dbReference>
<dbReference type="SMART" id="SM00858">
    <property type="entry name" value="SAF"/>
    <property type="match status" value="1"/>
</dbReference>
<feature type="domain" description="SAF" evidence="2">
    <location>
        <begin position="22"/>
        <end position="84"/>
    </location>
</feature>
<evidence type="ECO:0000256" key="1">
    <source>
        <dbReference type="SAM" id="MobiDB-lite"/>
    </source>
</evidence>
<dbReference type="Pfam" id="PF16976">
    <property type="entry name" value="RcpC"/>
    <property type="match status" value="1"/>
</dbReference>
<dbReference type="AlphaFoldDB" id="A0A2L2XCU7"/>
<dbReference type="InterPro" id="IPR031571">
    <property type="entry name" value="RcpC_dom"/>
</dbReference>
<sequence>MVIAVASAYALRQYSMNNQEITRVLVAGRDIMPYTVITQDYLGWRNAPKGAQEPGTVQNPKEVVGKMAGTVIFAGEQIRKEKLSDPGLSLQPTERAIAIPSNSVKSVGGTIMPGDIVDLYWISNPELPAVLISQGAKVMEIKGKSAGQAITQVTQKAGSMVQQAVSASVDDATKNETFIAIVIVNRDNAAIVAQAAISGDVVFSKVNRAASVQTAAAQSVPVAINEPVVPQEQTSIPTRQESPKTKTGTREQEPDKRANPAEEPEEAGGNEKNITQ</sequence>
<evidence type="ECO:0000259" key="2">
    <source>
        <dbReference type="SMART" id="SM00858"/>
    </source>
</evidence>
<proteinExistence type="predicted"/>
<dbReference type="Proteomes" id="UP000239549">
    <property type="component" value="Unassembled WGS sequence"/>
</dbReference>
<comment type="caution">
    <text evidence="3">The sequence shown here is derived from an EMBL/GenBank/DDBJ whole genome shotgun (WGS) entry which is preliminary data.</text>
</comment>
<dbReference type="NCBIfam" id="TIGR03177">
    <property type="entry name" value="pilus_cpaB"/>
    <property type="match status" value="1"/>
</dbReference>
<organism evidence="3 4">
    <name type="scientific">Desulfocucumis palustris</name>
    <dbReference type="NCBI Taxonomy" id="1898651"/>
    <lineage>
        <taxon>Bacteria</taxon>
        <taxon>Bacillati</taxon>
        <taxon>Bacillota</taxon>
        <taxon>Clostridia</taxon>
        <taxon>Eubacteriales</taxon>
        <taxon>Desulfocucumaceae</taxon>
        <taxon>Desulfocucumis</taxon>
    </lineage>
</organism>
<protein>
    <recommendedName>
        <fullName evidence="2">SAF domain-containing protein</fullName>
    </recommendedName>
</protein>
<dbReference type="Gene3D" id="3.90.1210.10">
    <property type="entry name" value="Antifreeze-like/N-acetylneuraminic acid synthase C-terminal domain"/>
    <property type="match status" value="1"/>
</dbReference>
<name>A0A2L2XCU7_9FIRM</name>
<dbReference type="InterPro" id="IPR013974">
    <property type="entry name" value="SAF"/>
</dbReference>
<feature type="compositionally biased region" description="Basic and acidic residues" evidence="1">
    <location>
        <begin position="241"/>
        <end position="260"/>
    </location>
</feature>